<accession>A0A140G765</accession>
<evidence type="ECO:0000313" key="2">
    <source>
        <dbReference type="EMBL" id="AMM44500.1"/>
    </source>
</evidence>
<dbReference type="GO" id="GO:0003700">
    <property type="term" value="F:DNA-binding transcription factor activity"/>
    <property type="evidence" value="ECO:0007669"/>
    <property type="project" value="InterPro"/>
</dbReference>
<dbReference type="InterPro" id="IPR036388">
    <property type="entry name" value="WH-like_DNA-bd_sf"/>
</dbReference>
<dbReference type="GeneID" id="29125678"/>
<dbReference type="InterPro" id="IPR007630">
    <property type="entry name" value="RNA_pol_sigma70_r4"/>
</dbReference>
<name>A0A140G765_9CAUD</name>
<dbReference type="GO" id="GO:0006352">
    <property type="term" value="P:DNA-templated transcription initiation"/>
    <property type="evidence" value="ECO:0007669"/>
    <property type="project" value="InterPro"/>
</dbReference>
<dbReference type="Pfam" id="PF04545">
    <property type="entry name" value="Sigma70_r4"/>
    <property type="match status" value="1"/>
</dbReference>
<evidence type="ECO:0000313" key="3">
    <source>
        <dbReference type="Proteomes" id="UP000204546"/>
    </source>
</evidence>
<dbReference type="Proteomes" id="UP000204546">
    <property type="component" value="Segment"/>
</dbReference>
<sequence>MSTEIPAGEPLQDVAERLNTAALGVVESREKLIARVVEAKTVHRMTNVEIAKHVGLTEGAVRAILKKALEA</sequence>
<dbReference type="RefSeq" id="YP_009303107.1">
    <property type="nucleotide sequence ID" value="NC_031252.1"/>
</dbReference>
<dbReference type="Gene3D" id="1.10.10.10">
    <property type="entry name" value="Winged helix-like DNA-binding domain superfamily/Winged helix DNA-binding domain"/>
    <property type="match status" value="1"/>
</dbReference>
<protein>
    <submittedName>
        <fullName evidence="2">Helix-turn-helix DNA binding domain protein</fullName>
    </submittedName>
</protein>
<dbReference type="SUPFAM" id="SSF88659">
    <property type="entry name" value="Sigma3 and sigma4 domains of RNA polymerase sigma factors"/>
    <property type="match status" value="1"/>
</dbReference>
<dbReference type="EMBL" id="KU647629">
    <property type="protein sequence ID" value="AMM44500.1"/>
    <property type="molecule type" value="Genomic_DNA"/>
</dbReference>
<keyword evidence="3" id="KW-1185">Reference proteome</keyword>
<dbReference type="OrthoDB" id="22380at10239"/>
<dbReference type="InterPro" id="IPR013324">
    <property type="entry name" value="RNA_pol_sigma_r3/r4-like"/>
</dbReference>
<organism evidence="2 3">
    <name type="scientific">Arthrobacter phage BarretLemon</name>
    <dbReference type="NCBI Taxonomy" id="1796994"/>
    <lineage>
        <taxon>Viruses</taxon>
        <taxon>Duplodnaviria</taxon>
        <taxon>Heunggongvirae</taxon>
        <taxon>Uroviricota</taxon>
        <taxon>Caudoviricetes</taxon>
        <taxon>Berryhillviridae</taxon>
        <taxon>Marthavirus</taxon>
        <taxon>Marthavirus barretlemon</taxon>
    </lineage>
</organism>
<evidence type="ECO:0000259" key="1">
    <source>
        <dbReference type="Pfam" id="PF04545"/>
    </source>
</evidence>
<dbReference type="KEGG" id="vg:29125678"/>
<proteinExistence type="predicted"/>
<feature type="domain" description="RNA polymerase sigma-70 region 4" evidence="1">
    <location>
        <begin position="26"/>
        <end position="70"/>
    </location>
</feature>
<gene>
    <name evidence="2" type="primary">38</name>
    <name evidence="2" type="ORF">BARRETLEMON_38</name>
</gene>
<reference evidence="3" key="1">
    <citation type="submission" date="2016-02" db="EMBL/GenBank/DDBJ databases">
        <authorList>
            <person name="Wen L."/>
            <person name="He K."/>
            <person name="Yang H."/>
        </authorList>
    </citation>
    <scope>NUCLEOTIDE SEQUENCE [LARGE SCALE GENOMIC DNA]</scope>
</reference>